<dbReference type="PROSITE" id="PS51212">
    <property type="entry name" value="WSC"/>
    <property type="match status" value="1"/>
</dbReference>
<feature type="compositionally biased region" description="Polar residues" evidence="1">
    <location>
        <begin position="273"/>
        <end position="285"/>
    </location>
</feature>
<evidence type="ECO:0000313" key="6">
    <source>
        <dbReference type="Proteomes" id="UP000028524"/>
    </source>
</evidence>
<dbReference type="OrthoDB" id="2537459at2759"/>
<feature type="region of interest" description="Disordered" evidence="1">
    <location>
        <begin position="237"/>
        <end position="287"/>
    </location>
</feature>
<dbReference type="SMART" id="SM00321">
    <property type="entry name" value="WSC"/>
    <property type="match status" value="1"/>
</dbReference>
<reference evidence="5 6" key="1">
    <citation type="journal article" date="2014" name="BMC Genomics">
        <title>Comparative genome sequencing reveals chemotype-specific gene clusters in the toxigenic black mold Stachybotrys.</title>
        <authorList>
            <person name="Semeiks J."/>
            <person name="Borek D."/>
            <person name="Otwinowski Z."/>
            <person name="Grishin N.V."/>
        </authorList>
    </citation>
    <scope>NUCLEOTIDE SEQUENCE [LARGE SCALE GENOMIC DNA]</scope>
    <source>
        <strain evidence="5 6">IBT 40285</strain>
    </source>
</reference>
<evidence type="ECO:0000256" key="3">
    <source>
        <dbReference type="SAM" id="SignalP"/>
    </source>
</evidence>
<evidence type="ECO:0000313" key="5">
    <source>
        <dbReference type="EMBL" id="KFA60613.1"/>
    </source>
</evidence>
<gene>
    <name evidence="5" type="ORF">S40285_07865</name>
</gene>
<evidence type="ECO:0000256" key="2">
    <source>
        <dbReference type="SAM" id="Phobius"/>
    </source>
</evidence>
<feature type="region of interest" description="Disordered" evidence="1">
    <location>
        <begin position="304"/>
        <end position="336"/>
    </location>
</feature>
<feature type="compositionally biased region" description="Low complexity" evidence="1">
    <location>
        <begin position="126"/>
        <end position="152"/>
    </location>
</feature>
<sequence>MARLSAMVPTLGLLLLAASHMAAALDFDLCSSFNTAETARNISRFQSNGLCHDFCISEYAYAVTQWTSCWCTNYTPDQDVQVSDSRCSQDCPGWPDEKCGGDDVFAYLLLNNVLPSGTQGPETEEPTSTRQSETSSTARATTTEPPDDLLPTSSFVQTVSYGSTVVTVTVTPPEATSGGDGGDDGGPRDNANAGTTNRGDLGTGAIVGIVIGVIAAVLITAGLVLFWFFRRRRRNQQDEGFRDDPSVKGSTSPGVVSPNLRSEMGMAAGTPLSPASATRRNSTLQIDPRMDPFKKGLYIRSHSQESVNTIHDDRDYSRRIQQPKVLRATNPDPAND</sequence>
<feature type="domain" description="WSC" evidence="4">
    <location>
        <begin position="24"/>
        <end position="111"/>
    </location>
</feature>
<name>A0A084Q9H8_STAC4</name>
<accession>A0A084Q9H8</accession>
<dbReference type="OMA" id="QIDPRMD"/>
<feature type="chain" id="PRO_5001779045" description="WSC domain-containing protein" evidence="3">
    <location>
        <begin position="25"/>
        <end position="336"/>
    </location>
</feature>
<dbReference type="HOGENOM" id="CLU_024893_2_0_1"/>
<dbReference type="EMBL" id="KL660906">
    <property type="protein sequence ID" value="KFA60613.1"/>
    <property type="molecule type" value="Genomic_DNA"/>
</dbReference>
<proteinExistence type="predicted"/>
<dbReference type="PANTHER" id="PTHR16861:SF4">
    <property type="entry name" value="SH3 DOMAIN PROTEIN (AFU_ORTHOLOGUE AFUA_1G13610)"/>
    <property type="match status" value="1"/>
</dbReference>
<dbReference type="STRING" id="1283841.A0A084Q9H8"/>
<dbReference type="Pfam" id="PF01822">
    <property type="entry name" value="WSC"/>
    <property type="match status" value="1"/>
</dbReference>
<dbReference type="InParanoid" id="A0A084Q9H8"/>
<keyword evidence="6" id="KW-1185">Reference proteome</keyword>
<organism evidence="5 6">
    <name type="scientific">Stachybotrys chlorohalonatus (strain IBT 40285)</name>
    <dbReference type="NCBI Taxonomy" id="1283841"/>
    <lineage>
        <taxon>Eukaryota</taxon>
        <taxon>Fungi</taxon>
        <taxon>Dikarya</taxon>
        <taxon>Ascomycota</taxon>
        <taxon>Pezizomycotina</taxon>
        <taxon>Sordariomycetes</taxon>
        <taxon>Hypocreomycetidae</taxon>
        <taxon>Hypocreales</taxon>
        <taxon>Stachybotryaceae</taxon>
        <taxon>Stachybotrys</taxon>
    </lineage>
</organism>
<evidence type="ECO:0000256" key="1">
    <source>
        <dbReference type="SAM" id="MobiDB-lite"/>
    </source>
</evidence>
<dbReference type="InterPro" id="IPR002889">
    <property type="entry name" value="WSC_carb-bd"/>
</dbReference>
<keyword evidence="3" id="KW-0732">Signal</keyword>
<keyword evidence="2" id="KW-0472">Membrane</keyword>
<evidence type="ECO:0000259" key="4">
    <source>
        <dbReference type="PROSITE" id="PS51212"/>
    </source>
</evidence>
<dbReference type="AlphaFoldDB" id="A0A084Q9H8"/>
<dbReference type="Proteomes" id="UP000028524">
    <property type="component" value="Unassembled WGS sequence"/>
</dbReference>
<protein>
    <recommendedName>
        <fullName evidence="4">WSC domain-containing protein</fullName>
    </recommendedName>
</protein>
<keyword evidence="2" id="KW-1133">Transmembrane helix</keyword>
<feature type="transmembrane region" description="Helical" evidence="2">
    <location>
        <begin position="205"/>
        <end position="229"/>
    </location>
</feature>
<feature type="region of interest" description="Disordered" evidence="1">
    <location>
        <begin position="115"/>
        <end position="153"/>
    </location>
</feature>
<feature type="compositionally biased region" description="Basic and acidic residues" evidence="1">
    <location>
        <begin position="237"/>
        <end position="246"/>
    </location>
</feature>
<dbReference type="PANTHER" id="PTHR16861">
    <property type="entry name" value="GLYCOPROTEIN 38"/>
    <property type="match status" value="1"/>
</dbReference>
<keyword evidence="2" id="KW-0812">Transmembrane</keyword>
<dbReference type="CDD" id="cd12087">
    <property type="entry name" value="TM_EGFR-like"/>
    <property type="match status" value="1"/>
</dbReference>
<feature type="signal peptide" evidence="3">
    <location>
        <begin position="1"/>
        <end position="24"/>
    </location>
</feature>
<feature type="region of interest" description="Disordered" evidence="1">
    <location>
        <begin position="169"/>
        <end position="199"/>
    </location>
</feature>